<comment type="caution">
    <text evidence="11">The sequence shown here is derived from an EMBL/GenBank/DDBJ whole genome shotgun (WGS) entry which is preliminary data.</text>
</comment>
<dbReference type="InterPro" id="IPR044524">
    <property type="entry name" value="Isoase_HisA-like"/>
</dbReference>
<dbReference type="PANTHER" id="PTHR43090">
    <property type="entry name" value="1-(5-PHOSPHORIBOSYL)-5-[(5-PHOSPHORIBOSYLAMINO)METHYLIDENEAMINO] IMIDAZOLE-4-CARBOXAMIDE ISOMERASE"/>
    <property type="match status" value="1"/>
</dbReference>
<keyword evidence="5 9" id="KW-0963">Cytoplasm</keyword>
<dbReference type="EMBL" id="DTIN01000009">
    <property type="protein sequence ID" value="HFX12876.1"/>
    <property type="molecule type" value="Genomic_DNA"/>
</dbReference>
<dbReference type="AlphaFoldDB" id="A0A7C3RL47"/>
<evidence type="ECO:0000256" key="4">
    <source>
        <dbReference type="ARBA" id="ARBA00009667"/>
    </source>
</evidence>
<proteinExistence type="inferred from homology"/>
<organism evidence="11">
    <name type="scientific">Dictyoglomus thermophilum</name>
    <dbReference type="NCBI Taxonomy" id="14"/>
    <lineage>
        <taxon>Bacteria</taxon>
        <taxon>Pseudomonadati</taxon>
        <taxon>Dictyoglomota</taxon>
        <taxon>Dictyoglomia</taxon>
        <taxon>Dictyoglomales</taxon>
        <taxon>Dictyoglomaceae</taxon>
        <taxon>Dictyoglomus</taxon>
    </lineage>
</organism>
<dbReference type="UniPathway" id="UPA00031">
    <property type="reaction ID" value="UER00009"/>
</dbReference>
<gene>
    <name evidence="9" type="primary">hisA</name>
    <name evidence="11" type="ORF">ENW00_01795</name>
</gene>
<name>A0A7C3RL47_DICTH</name>
<comment type="pathway">
    <text evidence="3 9">Amino-acid biosynthesis; L-histidine biosynthesis; L-histidine from 5-phospho-alpha-D-ribose 1-diphosphate: step 4/9.</text>
</comment>
<dbReference type="GO" id="GO:0005737">
    <property type="term" value="C:cytoplasm"/>
    <property type="evidence" value="ECO:0007669"/>
    <property type="project" value="UniProtKB-SubCell"/>
</dbReference>
<evidence type="ECO:0000256" key="2">
    <source>
        <dbReference type="ARBA" id="ARBA00004496"/>
    </source>
</evidence>
<dbReference type="InterPro" id="IPR006062">
    <property type="entry name" value="His_biosynth"/>
</dbReference>
<evidence type="ECO:0000256" key="7">
    <source>
        <dbReference type="ARBA" id="ARBA00023102"/>
    </source>
</evidence>
<evidence type="ECO:0000313" key="11">
    <source>
        <dbReference type="EMBL" id="HFX12876.1"/>
    </source>
</evidence>
<dbReference type="Gene3D" id="3.20.20.70">
    <property type="entry name" value="Aldolase class I"/>
    <property type="match status" value="1"/>
</dbReference>
<feature type="active site" description="Proton acceptor" evidence="9">
    <location>
        <position position="8"/>
    </location>
</feature>
<feature type="active site" description="Proton donor" evidence="9">
    <location>
        <position position="129"/>
    </location>
</feature>
<evidence type="ECO:0000256" key="8">
    <source>
        <dbReference type="ARBA" id="ARBA00023235"/>
    </source>
</evidence>
<dbReference type="InterPro" id="IPR013785">
    <property type="entry name" value="Aldolase_TIM"/>
</dbReference>
<evidence type="ECO:0000256" key="6">
    <source>
        <dbReference type="ARBA" id="ARBA00022605"/>
    </source>
</evidence>
<evidence type="ECO:0000256" key="5">
    <source>
        <dbReference type="ARBA" id="ARBA00022490"/>
    </source>
</evidence>
<dbReference type="CDD" id="cd04732">
    <property type="entry name" value="HisA"/>
    <property type="match status" value="1"/>
</dbReference>
<evidence type="ECO:0000256" key="3">
    <source>
        <dbReference type="ARBA" id="ARBA00005133"/>
    </source>
</evidence>
<comment type="similarity">
    <text evidence="4 9 10">Belongs to the HisA/HisF family.</text>
</comment>
<dbReference type="EC" id="5.3.1.16" evidence="9"/>
<evidence type="ECO:0000256" key="9">
    <source>
        <dbReference type="HAMAP-Rule" id="MF_01014"/>
    </source>
</evidence>
<dbReference type="InterPro" id="IPR023016">
    <property type="entry name" value="HisA/PriA"/>
</dbReference>
<dbReference type="GO" id="GO:0000105">
    <property type="term" value="P:L-histidine biosynthetic process"/>
    <property type="evidence" value="ECO:0007669"/>
    <property type="project" value="UniProtKB-UniRule"/>
</dbReference>
<sequence length="242" mass="27727">MIVIPAIDIFGMKAVRMEMGKKEKIVLEFDNPIELAKYWYLKGAKALHVIDLQSAIDNNDENKEIIKRIIEEIDIPVEVGGGFRSYEKIKNALDWGVWRVIVSSILVEDINLLKRIFDEFPEKIIPSLDWKEGKIGIKGWKNFIEWDDIKEKFETLNIKEVIFTDISRDGTLKGINISHINNFLNLNNWDIWVAGGISSIEDVIKIKELAKVTGRIKGIIVGRALLEGRLDWEEVNQIINAG</sequence>
<dbReference type="PANTHER" id="PTHR43090:SF2">
    <property type="entry name" value="1-(5-PHOSPHORIBOSYL)-5-[(5-PHOSPHORIBOSYLAMINO)METHYLIDENEAMINO] IMIDAZOLE-4-CARBOXAMIDE ISOMERASE"/>
    <property type="match status" value="1"/>
</dbReference>
<protein>
    <recommendedName>
        <fullName evidence="9">1-(5-phosphoribosyl)-5-[(5-phosphoribosylamino)methylideneamino] imidazole-4-carboxamide isomerase</fullName>
        <ecNumber evidence="9">5.3.1.16</ecNumber>
    </recommendedName>
    <alternativeName>
        <fullName evidence="9">Phosphoribosylformimino-5-aminoimidazole carboxamide ribotide isomerase</fullName>
    </alternativeName>
</protein>
<reference evidence="11" key="1">
    <citation type="journal article" date="2020" name="mSystems">
        <title>Genome- and Community-Level Interaction Insights into Carbon Utilization and Element Cycling Functions of Hydrothermarchaeota in Hydrothermal Sediment.</title>
        <authorList>
            <person name="Zhou Z."/>
            <person name="Liu Y."/>
            <person name="Xu W."/>
            <person name="Pan J."/>
            <person name="Luo Z.H."/>
            <person name="Li M."/>
        </authorList>
    </citation>
    <scope>NUCLEOTIDE SEQUENCE [LARGE SCALE GENOMIC DNA]</scope>
    <source>
        <strain evidence="11">SpSt-81</strain>
    </source>
</reference>
<dbReference type="SUPFAM" id="SSF51366">
    <property type="entry name" value="Ribulose-phoshate binding barrel"/>
    <property type="match status" value="1"/>
</dbReference>
<evidence type="ECO:0000256" key="1">
    <source>
        <dbReference type="ARBA" id="ARBA00000901"/>
    </source>
</evidence>
<keyword evidence="6 9" id="KW-0028">Amino-acid biosynthesis</keyword>
<accession>A0A7C3RL47</accession>
<keyword evidence="8 9" id="KW-0413">Isomerase</keyword>
<dbReference type="GO" id="GO:0003949">
    <property type="term" value="F:1-(5-phosphoribosyl)-5-[(5-phosphoribosylamino)methylideneamino]imidazole-4-carboxamide isomerase activity"/>
    <property type="evidence" value="ECO:0007669"/>
    <property type="project" value="UniProtKB-UniRule"/>
</dbReference>
<dbReference type="HAMAP" id="MF_01014">
    <property type="entry name" value="HisA"/>
    <property type="match status" value="1"/>
</dbReference>
<dbReference type="InterPro" id="IPR011060">
    <property type="entry name" value="RibuloseP-bd_barrel"/>
</dbReference>
<evidence type="ECO:0000256" key="10">
    <source>
        <dbReference type="RuleBase" id="RU003657"/>
    </source>
</evidence>
<comment type="catalytic activity">
    <reaction evidence="1 9">
        <text>1-(5-phospho-beta-D-ribosyl)-5-[(5-phospho-beta-D-ribosylamino)methylideneamino]imidazole-4-carboxamide = 5-[(5-phospho-1-deoxy-D-ribulos-1-ylimino)methylamino]-1-(5-phospho-beta-D-ribosyl)imidazole-4-carboxamide</text>
        <dbReference type="Rhea" id="RHEA:15469"/>
        <dbReference type="ChEBI" id="CHEBI:58435"/>
        <dbReference type="ChEBI" id="CHEBI:58525"/>
        <dbReference type="EC" id="5.3.1.16"/>
    </reaction>
</comment>
<dbReference type="FunFam" id="3.20.20.70:FF:000009">
    <property type="entry name" value="1-(5-phosphoribosyl)-5-[(5-phosphoribosylamino)methylideneamino] imidazole-4-carboxamide isomerase"/>
    <property type="match status" value="1"/>
</dbReference>
<dbReference type="GO" id="GO:0000162">
    <property type="term" value="P:L-tryptophan biosynthetic process"/>
    <property type="evidence" value="ECO:0007669"/>
    <property type="project" value="TreeGrafter"/>
</dbReference>
<dbReference type="Pfam" id="PF00977">
    <property type="entry name" value="His_biosynth"/>
    <property type="match status" value="1"/>
</dbReference>
<comment type="subcellular location">
    <subcellularLocation>
        <location evidence="2 9">Cytoplasm</location>
    </subcellularLocation>
</comment>
<keyword evidence="7 9" id="KW-0368">Histidine biosynthesis</keyword>